<keyword evidence="6" id="KW-1185">Reference proteome</keyword>
<dbReference type="Proteomes" id="UP000708208">
    <property type="component" value="Unassembled WGS sequence"/>
</dbReference>
<dbReference type="GO" id="GO:0004090">
    <property type="term" value="F:carbonyl reductase (NADPH) activity"/>
    <property type="evidence" value="ECO:0007669"/>
    <property type="project" value="UniProtKB-EC"/>
</dbReference>
<evidence type="ECO:0000313" key="5">
    <source>
        <dbReference type="EMBL" id="CAG7838529.1"/>
    </source>
</evidence>
<evidence type="ECO:0000256" key="1">
    <source>
        <dbReference type="ARBA" id="ARBA00006484"/>
    </source>
</evidence>
<protein>
    <recommendedName>
        <fullName evidence="4">carbonyl reductase (NADPH)</fullName>
        <ecNumber evidence="4">1.1.1.184</ecNumber>
    </recommendedName>
</protein>
<accession>A0A8J2PZ58</accession>
<dbReference type="EMBL" id="CAJVCH010571789">
    <property type="protein sequence ID" value="CAG7838529.1"/>
    <property type="molecule type" value="Genomic_DNA"/>
</dbReference>
<sequence>MFTSNGGIGFAIAKELCQKFDGTVYMTARDEERGKAAVGELEKLGLKPAFHQLDIDSLDSIKAFRKYLESTHGGIDVLVNNAAIAYKNNATEPFGEQAENTVRVNFLGTLNVCNELFPLLRKHARVAHVSSSAGHLMKINGQEPAATELRKRFSNPEATVEQIIELANEFIKLAKEGTHNAAGWPNSTYMVSKVTLSALVPIQQRAFDKERPDDDIVVNSCHPGYVDTDMTSHQGPLTIEEGAVAPVYLALLPPNVEKPRGAYHSPTSLWSSESKGTPAESKFIIESNTPV</sequence>
<dbReference type="InterPro" id="IPR045313">
    <property type="entry name" value="CBR1-like"/>
</dbReference>
<organism evidence="5 6">
    <name type="scientific">Allacma fusca</name>
    <dbReference type="NCBI Taxonomy" id="39272"/>
    <lineage>
        <taxon>Eukaryota</taxon>
        <taxon>Metazoa</taxon>
        <taxon>Ecdysozoa</taxon>
        <taxon>Arthropoda</taxon>
        <taxon>Hexapoda</taxon>
        <taxon>Collembola</taxon>
        <taxon>Symphypleona</taxon>
        <taxon>Sminthuridae</taxon>
        <taxon>Allacma</taxon>
    </lineage>
</organism>
<comment type="caution">
    <text evidence="5">The sequence shown here is derived from an EMBL/GenBank/DDBJ whole genome shotgun (WGS) entry which is preliminary data.</text>
</comment>
<dbReference type="Pfam" id="PF00106">
    <property type="entry name" value="adh_short"/>
    <property type="match status" value="1"/>
</dbReference>
<reference evidence="5" key="1">
    <citation type="submission" date="2021-06" db="EMBL/GenBank/DDBJ databases">
        <authorList>
            <person name="Hodson N. C."/>
            <person name="Mongue J. A."/>
            <person name="Jaron S. K."/>
        </authorList>
    </citation>
    <scope>NUCLEOTIDE SEQUENCE</scope>
</reference>
<keyword evidence="3" id="KW-0560">Oxidoreductase</keyword>
<gene>
    <name evidence="5" type="ORF">AFUS01_LOCUS47494</name>
</gene>
<dbReference type="PANTHER" id="PTHR43963">
    <property type="entry name" value="CARBONYL REDUCTASE 1-RELATED"/>
    <property type="match status" value="1"/>
</dbReference>
<evidence type="ECO:0000313" key="6">
    <source>
        <dbReference type="Proteomes" id="UP000708208"/>
    </source>
</evidence>
<name>A0A8J2PZ58_9HEXA</name>
<keyword evidence="2" id="KW-0521">NADP</keyword>
<comment type="similarity">
    <text evidence="1">Belongs to the short-chain dehydrogenases/reductases (SDR) family.</text>
</comment>
<dbReference type="InterPro" id="IPR002347">
    <property type="entry name" value="SDR_fam"/>
</dbReference>
<proteinExistence type="inferred from homology"/>
<dbReference type="EC" id="1.1.1.184" evidence="4"/>
<evidence type="ECO:0000256" key="3">
    <source>
        <dbReference type="ARBA" id="ARBA00023002"/>
    </source>
</evidence>
<dbReference type="AlphaFoldDB" id="A0A8J2PZ58"/>
<evidence type="ECO:0000256" key="2">
    <source>
        <dbReference type="ARBA" id="ARBA00022857"/>
    </source>
</evidence>
<dbReference type="OrthoDB" id="7289984at2759"/>
<evidence type="ECO:0000256" key="4">
    <source>
        <dbReference type="ARBA" id="ARBA00026118"/>
    </source>
</evidence>
<dbReference type="CDD" id="cd05324">
    <property type="entry name" value="carb_red_PTCR-like_SDR_c"/>
    <property type="match status" value="1"/>
</dbReference>
<dbReference type="PANTHER" id="PTHR43963:SF4">
    <property type="entry name" value="CARBONYL REDUCTASE (NADPH)"/>
    <property type="match status" value="1"/>
</dbReference>